<gene>
    <name evidence="1" type="ORF">PQ465_08320</name>
</gene>
<evidence type="ECO:0000313" key="1">
    <source>
        <dbReference type="EMBL" id="WDF70370.1"/>
    </source>
</evidence>
<proteinExistence type="predicted"/>
<evidence type="ECO:0000313" key="2">
    <source>
        <dbReference type="Proteomes" id="UP001221558"/>
    </source>
</evidence>
<keyword evidence="2" id="KW-1185">Reference proteome</keyword>
<name>A0ABY7WLI6_9SPHI</name>
<sequence>MATPLRGLDYSNHMKGKLSIIPPAAIMEKWEIDYKTMQENMIVEESLKWEELLERIQEIPRLFNTHL</sequence>
<dbReference type="Proteomes" id="UP001221558">
    <property type="component" value="Chromosome"/>
</dbReference>
<dbReference type="RefSeq" id="WP_274269079.1">
    <property type="nucleotide sequence ID" value="NZ_CP117880.1"/>
</dbReference>
<organism evidence="1 2">
    <name type="scientific">Sphingobacterium oryzagri</name>
    <dbReference type="NCBI Taxonomy" id="3025669"/>
    <lineage>
        <taxon>Bacteria</taxon>
        <taxon>Pseudomonadati</taxon>
        <taxon>Bacteroidota</taxon>
        <taxon>Sphingobacteriia</taxon>
        <taxon>Sphingobacteriales</taxon>
        <taxon>Sphingobacteriaceae</taxon>
        <taxon>Sphingobacterium</taxon>
    </lineage>
</organism>
<accession>A0ABY7WLI6</accession>
<reference evidence="1 2" key="1">
    <citation type="submission" date="2023-02" db="EMBL/GenBank/DDBJ databases">
        <title>Genome sequence of Sphingobacterium sp. KACC 22765.</title>
        <authorList>
            <person name="Kim S."/>
            <person name="Heo J."/>
            <person name="Kwon S.-W."/>
        </authorList>
    </citation>
    <scope>NUCLEOTIDE SEQUENCE [LARGE SCALE GENOMIC DNA]</scope>
    <source>
        <strain evidence="1 2">KACC 22765</strain>
    </source>
</reference>
<protein>
    <submittedName>
        <fullName evidence="1">Uncharacterized protein</fullName>
    </submittedName>
</protein>
<dbReference type="EMBL" id="CP117880">
    <property type="protein sequence ID" value="WDF70370.1"/>
    <property type="molecule type" value="Genomic_DNA"/>
</dbReference>